<dbReference type="Pfam" id="PF18036">
    <property type="entry name" value="Ubiquitin_4"/>
    <property type="match status" value="1"/>
</dbReference>
<dbReference type="InterPro" id="IPR040610">
    <property type="entry name" value="SNRNP25_ubiquitin"/>
</dbReference>
<dbReference type="Gene3D" id="3.10.20.90">
    <property type="entry name" value="Phosphatidylinositol 3-kinase Catalytic Subunit, Chain A, domain 1"/>
    <property type="match status" value="1"/>
</dbReference>
<evidence type="ECO:0000259" key="1">
    <source>
        <dbReference type="Pfam" id="PF18036"/>
    </source>
</evidence>
<dbReference type="PANTHER" id="PTHR14942:SF9">
    <property type="entry name" value="OS02G0188500 PROTEIN"/>
    <property type="match status" value="1"/>
</dbReference>
<dbReference type="InterPro" id="IPR039690">
    <property type="entry name" value="SNRNP25"/>
</dbReference>
<dbReference type="SUPFAM" id="SSF54236">
    <property type="entry name" value="Ubiquitin-like"/>
    <property type="match status" value="1"/>
</dbReference>
<name>A0A5B7C3J6_DAVIN</name>
<proteinExistence type="predicted"/>
<feature type="domain" description="SNRNP25 ubiquitin-like" evidence="1">
    <location>
        <begin position="42"/>
        <end position="127"/>
    </location>
</feature>
<dbReference type="GO" id="GO:0000398">
    <property type="term" value="P:mRNA splicing, via spliceosome"/>
    <property type="evidence" value="ECO:0007669"/>
    <property type="project" value="InterPro"/>
</dbReference>
<gene>
    <name evidence="2" type="ORF">Din_044252</name>
</gene>
<protein>
    <recommendedName>
        <fullName evidence="1">SNRNP25 ubiquitin-like domain-containing protein</fullName>
    </recommendedName>
</protein>
<sequence>MVKIMPTIDHNNRNSRVLAPLSLNNALFPRSFSYHKLPPQLLKLSVLKLDGSSFDVHIARSATVSELKIAVEEIFSLSPREDQGKISWSHVWGHFCLCYEGQKLVNDKAYIQTLGIKDGDQLQFVRHMSINYRPEKQQSKNQSVASSQYSMLSLGSNTHEEREQNSANDDNNIEDQENIFRHHEVPNLEFKLAHFLKGWLSYSKLWGAKRKDSEVRTRPSRFSLCLLWRRTQDDSALRMINTNGFE</sequence>
<reference evidence="2" key="1">
    <citation type="submission" date="2019-08" db="EMBL/GenBank/DDBJ databases">
        <title>Reference gene set and small RNA set construction with multiple tissues from Davidia involucrata Baill.</title>
        <authorList>
            <person name="Yang H."/>
            <person name="Zhou C."/>
            <person name="Li G."/>
            <person name="Wang J."/>
            <person name="Gao P."/>
            <person name="Wang M."/>
            <person name="Wang R."/>
            <person name="Zhao Y."/>
        </authorList>
    </citation>
    <scope>NUCLEOTIDE SEQUENCE</scope>
    <source>
        <tissue evidence="2">Mixed with DoveR01_LX</tissue>
    </source>
</reference>
<dbReference type="EMBL" id="GHES01044252">
    <property type="protein sequence ID" value="MPA74811.1"/>
    <property type="molecule type" value="Transcribed_RNA"/>
</dbReference>
<accession>A0A5B7C3J6</accession>
<organism evidence="2">
    <name type="scientific">Davidia involucrata</name>
    <name type="common">Dove tree</name>
    <dbReference type="NCBI Taxonomy" id="16924"/>
    <lineage>
        <taxon>Eukaryota</taxon>
        <taxon>Viridiplantae</taxon>
        <taxon>Streptophyta</taxon>
        <taxon>Embryophyta</taxon>
        <taxon>Tracheophyta</taxon>
        <taxon>Spermatophyta</taxon>
        <taxon>Magnoliopsida</taxon>
        <taxon>eudicotyledons</taxon>
        <taxon>Gunneridae</taxon>
        <taxon>Pentapetalae</taxon>
        <taxon>asterids</taxon>
        <taxon>Cornales</taxon>
        <taxon>Nyssaceae</taxon>
        <taxon>Davidia</taxon>
    </lineage>
</organism>
<dbReference type="CDD" id="cd17058">
    <property type="entry name" value="Ubl_SNRNP25"/>
    <property type="match status" value="1"/>
</dbReference>
<dbReference type="AlphaFoldDB" id="A0A5B7C3J6"/>
<evidence type="ECO:0000313" key="2">
    <source>
        <dbReference type="EMBL" id="MPA74811.1"/>
    </source>
</evidence>
<dbReference type="InterPro" id="IPR029071">
    <property type="entry name" value="Ubiquitin-like_domsf"/>
</dbReference>
<dbReference type="PANTHER" id="PTHR14942">
    <property type="entry name" value="U11/U12 SMALL NUCLEAR RIBONUCLEOPROTEIN 25 KDA PROTEIN"/>
    <property type="match status" value="1"/>
</dbReference>